<name>A0A5C6RN75_9BACT</name>
<accession>A0A5C6RN75</accession>
<organism evidence="1 2">
    <name type="scientific">Phaeodactylibacter luteus</name>
    <dbReference type="NCBI Taxonomy" id="1564516"/>
    <lineage>
        <taxon>Bacteria</taxon>
        <taxon>Pseudomonadati</taxon>
        <taxon>Bacteroidota</taxon>
        <taxon>Saprospiria</taxon>
        <taxon>Saprospirales</taxon>
        <taxon>Haliscomenobacteraceae</taxon>
        <taxon>Phaeodactylibacter</taxon>
    </lineage>
</organism>
<dbReference type="EMBL" id="VOOR01000016">
    <property type="protein sequence ID" value="TXB63424.1"/>
    <property type="molecule type" value="Genomic_DNA"/>
</dbReference>
<evidence type="ECO:0000313" key="1">
    <source>
        <dbReference type="EMBL" id="TXB63424.1"/>
    </source>
</evidence>
<dbReference type="Proteomes" id="UP000321580">
    <property type="component" value="Unassembled WGS sequence"/>
</dbReference>
<dbReference type="AlphaFoldDB" id="A0A5C6RN75"/>
<gene>
    <name evidence="1" type="ORF">FRY97_09640</name>
</gene>
<protein>
    <recommendedName>
        <fullName evidence="3">Response regulatory domain-containing protein</fullName>
    </recommendedName>
</protein>
<evidence type="ECO:0008006" key="3">
    <source>
        <dbReference type="Google" id="ProtNLM"/>
    </source>
</evidence>
<reference evidence="1 2" key="1">
    <citation type="submission" date="2019-08" db="EMBL/GenBank/DDBJ databases">
        <title>Genome of Phaeodactylibacter luteus.</title>
        <authorList>
            <person name="Bowman J.P."/>
        </authorList>
    </citation>
    <scope>NUCLEOTIDE SEQUENCE [LARGE SCALE GENOMIC DNA]</scope>
    <source>
        <strain evidence="1 2">KCTC 42180</strain>
    </source>
</reference>
<evidence type="ECO:0000313" key="2">
    <source>
        <dbReference type="Proteomes" id="UP000321580"/>
    </source>
</evidence>
<proteinExistence type="predicted"/>
<dbReference type="RefSeq" id="WP_147167261.1">
    <property type="nucleotide sequence ID" value="NZ_VOOR01000016.1"/>
</dbReference>
<sequence>MSGEQTKEYYQKILIVTANRLVSDVAVENILRAFKVVPLVQVAANIKACRQAAKHFLPELILIDPFVGEDVGWHCPVSDIAQWTNSKLALLSGPSIVHQLTPGVKSRIIAFDWSAPVG</sequence>
<keyword evidence="2" id="KW-1185">Reference proteome</keyword>
<comment type="caution">
    <text evidence="1">The sequence shown here is derived from an EMBL/GenBank/DDBJ whole genome shotgun (WGS) entry which is preliminary data.</text>
</comment>